<dbReference type="SMART" id="SM00355">
    <property type="entry name" value="ZnF_C2H2"/>
    <property type="match status" value="2"/>
</dbReference>
<keyword evidence="1" id="KW-0863">Zinc-finger</keyword>
<dbReference type="AlphaFoldDB" id="A0A0C9SUI2"/>
<accession>A0A0C9SUI2</accession>
<dbReference type="HOGENOM" id="CLU_1614818_0_0_1"/>
<dbReference type="InterPro" id="IPR013087">
    <property type="entry name" value="Znf_C2H2_type"/>
</dbReference>
<dbReference type="Proteomes" id="UP000053647">
    <property type="component" value="Unassembled WGS sequence"/>
</dbReference>
<protein>
    <submittedName>
        <fullName evidence="4">Unplaced genomic scaffold PAXINscaffold_38, whole genome shotgun sequence</fullName>
    </submittedName>
</protein>
<evidence type="ECO:0000313" key="5">
    <source>
        <dbReference type="Proteomes" id="UP000053647"/>
    </source>
</evidence>
<dbReference type="OrthoDB" id="8922241at2759"/>
<feature type="region of interest" description="Disordered" evidence="2">
    <location>
        <begin position="139"/>
        <end position="165"/>
    </location>
</feature>
<evidence type="ECO:0000256" key="2">
    <source>
        <dbReference type="SAM" id="MobiDB-lite"/>
    </source>
</evidence>
<gene>
    <name evidence="4" type="ORF">PAXINDRAFT_171034</name>
</gene>
<evidence type="ECO:0000313" key="4">
    <source>
        <dbReference type="EMBL" id="KIJ12724.1"/>
    </source>
</evidence>
<dbReference type="SUPFAM" id="SSF57667">
    <property type="entry name" value="beta-beta-alpha zinc fingers"/>
    <property type="match status" value="1"/>
</dbReference>
<feature type="compositionally biased region" description="Gly residues" evidence="2">
    <location>
        <begin position="64"/>
        <end position="74"/>
    </location>
</feature>
<evidence type="ECO:0000259" key="3">
    <source>
        <dbReference type="PROSITE" id="PS50157"/>
    </source>
</evidence>
<dbReference type="PROSITE" id="PS00028">
    <property type="entry name" value="ZINC_FINGER_C2H2_1"/>
    <property type="match status" value="1"/>
</dbReference>
<dbReference type="Pfam" id="PF00096">
    <property type="entry name" value="zf-C2H2"/>
    <property type="match status" value="1"/>
</dbReference>
<keyword evidence="1" id="KW-0479">Metal-binding</keyword>
<name>A0A0C9SUI2_PAXIN</name>
<keyword evidence="1" id="KW-0862">Zinc</keyword>
<dbReference type="Gene3D" id="3.30.160.60">
    <property type="entry name" value="Classic Zinc Finger"/>
    <property type="match status" value="1"/>
</dbReference>
<proteinExistence type="predicted"/>
<sequence length="165" mass="18257">MPSAKQLGKRRRLDSLDAPPPKISKRSKVAKVDEEEYHPSTSRPKRVNATSRSKPSPHPRAGPSGQGGLPGGGSCTKNSRSEESPNNNATYCKMCKKSFTRPSDYERHIRTSRKHSKKLWPCRYCGRVLARADAQSRHINSIHPGLPDPKDPPVEGDGLIPEPED</sequence>
<organism evidence="4 5">
    <name type="scientific">Paxillus involutus ATCC 200175</name>
    <dbReference type="NCBI Taxonomy" id="664439"/>
    <lineage>
        <taxon>Eukaryota</taxon>
        <taxon>Fungi</taxon>
        <taxon>Dikarya</taxon>
        <taxon>Basidiomycota</taxon>
        <taxon>Agaricomycotina</taxon>
        <taxon>Agaricomycetes</taxon>
        <taxon>Agaricomycetidae</taxon>
        <taxon>Boletales</taxon>
        <taxon>Paxilineae</taxon>
        <taxon>Paxillaceae</taxon>
        <taxon>Paxillus</taxon>
    </lineage>
</organism>
<reference evidence="4 5" key="1">
    <citation type="submission" date="2014-06" db="EMBL/GenBank/DDBJ databases">
        <authorList>
            <consortium name="DOE Joint Genome Institute"/>
            <person name="Kuo A."/>
            <person name="Kohler A."/>
            <person name="Nagy L.G."/>
            <person name="Floudas D."/>
            <person name="Copeland A."/>
            <person name="Barry K.W."/>
            <person name="Cichocki N."/>
            <person name="Veneault-Fourrey C."/>
            <person name="LaButti K."/>
            <person name="Lindquist E.A."/>
            <person name="Lipzen A."/>
            <person name="Lundell T."/>
            <person name="Morin E."/>
            <person name="Murat C."/>
            <person name="Sun H."/>
            <person name="Tunlid A."/>
            <person name="Henrissat B."/>
            <person name="Grigoriev I.V."/>
            <person name="Hibbett D.S."/>
            <person name="Martin F."/>
            <person name="Nordberg H.P."/>
            <person name="Cantor M.N."/>
            <person name="Hua S.X."/>
        </authorList>
    </citation>
    <scope>NUCLEOTIDE SEQUENCE [LARGE SCALE GENOMIC DNA]</scope>
    <source>
        <strain evidence="4 5">ATCC 200175</strain>
    </source>
</reference>
<evidence type="ECO:0000256" key="1">
    <source>
        <dbReference type="PROSITE-ProRule" id="PRU00042"/>
    </source>
</evidence>
<dbReference type="InterPro" id="IPR036236">
    <property type="entry name" value="Znf_C2H2_sf"/>
</dbReference>
<feature type="region of interest" description="Disordered" evidence="2">
    <location>
        <begin position="1"/>
        <end position="93"/>
    </location>
</feature>
<dbReference type="GO" id="GO:0008270">
    <property type="term" value="F:zinc ion binding"/>
    <property type="evidence" value="ECO:0007669"/>
    <property type="project" value="UniProtKB-KW"/>
</dbReference>
<dbReference type="EMBL" id="KN819360">
    <property type="protein sequence ID" value="KIJ12724.1"/>
    <property type="molecule type" value="Genomic_DNA"/>
</dbReference>
<feature type="domain" description="C2H2-type" evidence="3">
    <location>
        <begin position="90"/>
        <end position="116"/>
    </location>
</feature>
<feature type="non-terminal residue" evidence="4">
    <location>
        <position position="165"/>
    </location>
</feature>
<dbReference type="PROSITE" id="PS50157">
    <property type="entry name" value="ZINC_FINGER_C2H2_2"/>
    <property type="match status" value="2"/>
</dbReference>
<keyword evidence="5" id="KW-1185">Reference proteome</keyword>
<feature type="domain" description="C2H2-type" evidence="3">
    <location>
        <begin position="120"/>
        <end position="148"/>
    </location>
</feature>
<reference evidence="5" key="2">
    <citation type="submission" date="2015-01" db="EMBL/GenBank/DDBJ databases">
        <title>Evolutionary Origins and Diversification of the Mycorrhizal Mutualists.</title>
        <authorList>
            <consortium name="DOE Joint Genome Institute"/>
            <consortium name="Mycorrhizal Genomics Consortium"/>
            <person name="Kohler A."/>
            <person name="Kuo A."/>
            <person name="Nagy L.G."/>
            <person name="Floudas D."/>
            <person name="Copeland A."/>
            <person name="Barry K.W."/>
            <person name="Cichocki N."/>
            <person name="Veneault-Fourrey C."/>
            <person name="LaButti K."/>
            <person name="Lindquist E.A."/>
            <person name="Lipzen A."/>
            <person name="Lundell T."/>
            <person name="Morin E."/>
            <person name="Murat C."/>
            <person name="Riley R."/>
            <person name="Ohm R."/>
            <person name="Sun H."/>
            <person name="Tunlid A."/>
            <person name="Henrissat B."/>
            <person name="Grigoriev I.V."/>
            <person name="Hibbett D.S."/>
            <person name="Martin F."/>
        </authorList>
    </citation>
    <scope>NUCLEOTIDE SEQUENCE [LARGE SCALE GENOMIC DNA]</scope>
    <source>
        <strain evidence="5">ATCC 200175</strain>
    </source>
</reference>